<accession>A0A7V2ZIQ5</accession>
<dbReference type="GO" id="GO:0046654">
    <property type="term" value="P:tetrahydrofolate biosynthetic process"/>
    <property type="evidence" value="ECO:0007669"/>
    <property type="project" value="UniProtKB-UniPathway"/>
</dbReference>
<dbReference type="NCBIfam" id="TIGR01498">
    <property type="entry name" value="folK"/>
    <property type="match status" value="1"/>
</dbReference>
<evidence type="ECO:0000256" key="9">
    <source>
        <dbReference type="ARBA" id="ARBA00022909"/>
    </source>
</evidence>
<dbReference type="PROSITE" id="PS00794">
    <property type="entry name" value="HPPK"/>
    <property type="match status" value="1"/>
</dbReference>
<evidence type="ECO:0000256" key="11">
    <source>
        <dbReference type="ARBA" id="ARBA00029766"/>
    </source>
</evidence>
<keyword evidence="9" id="KW-0289">Folate biosynthesis</keyword>
<comment type="similarity">
    <text evidence="2">Belongs to the HPPK family.</text>
</comment>
<sequence length="169" mass="18957">MSSGNHIAYIALGSNVGNRIENIRNAVALMAGNKTITLLAVSSVYETLPFGNQNQQNFFNAVIKIQTSSTAFLLFDLLKKIELKLGRLNRGHWGPREIDLDILLFDDLILNDDALTLPHKGMHLRDFVLLPLVEIDNSVVHPVLRTPLSHLLNLVKERTIISKLEEKII</sequence>
<dbReference type="SUPFAM" id="SSF55083">
    <property type="entry name" value="6-hydroxymethyl-7,8-dihydropterin pyrophosphokinase, HPPK"/>
    <property type="match status" value="1"/>
</dbReference>
<dbReference type="PANTHER" id="PTHR43071">
    <property type="entry name" value="2-AMINO-4-HYDROXY-6-HYDROXYMETHYLDIHYDROPTERIDINE PYROPHOSPHOKINASE"/>
    <property type="match status" value="1"/>
</dbReference>
<dbReference type="Pfam" id="PF01288">
    <property type="entry name" value="HPPK"/>
    <property type="match status" value="1"/>
</dbReference>
<gene>
    <name evidence="14" type="primary">folK</name>
    <name evidence="14" type="ORF">ENS31_03405</name>
</gene>
<dbReference type="PANTHER" id="PTHR43071:SF1">
    <property type="entry name" value="2-AMINO-4-HYDROXY-6-HYDROXYMETHYLDIHYDROPTERIDINE PYROPHOSPHOKINASE"/>
    <property type="match status" value="1"/>
</dbReference>
<dbReference type="GO" id="GO:0046656">
    <property type="term" value="P:folic acid biosynthetic process"/>
    <property type="evidence" value="ECO:0007669"/>
    <property type="project" value="UniProtKB-KW"/>
</dbReference>
<evidence type="ECO:0000259" key="13">
    <source>
        <dbReference type="PROSITE" id="PS00794"/>
    </source>
</evidence>
<evidence type="ECO:0000256" key="8">
    <source>
        <dbReference type="ARBA" id="ARBA00022840"/>
    </source>
</evidence>
<evidence type="ECO:0000256" key="4">
    <source>
        <dbReference type="ARBA" id="ARBA00016218"/>
    </source>
</evidence>
<protein>
    <recommendedName>
        <fullName evidence="4">2-amino-4-hydroxy-6-hydroxymethyldihydropteridine pyrophosphokinase</fullName>
        <ecNumber evidence="3">2.7.6.3</ecNumber>
    </recommendedName>
    <alternativeName>
        <fullName evidence="11">6-hydroxymethyl-7,8-dihydropterin pyrophosphokinase</fullName>
    </alternativeName>
    <alternativeName>
        <fullName evidence="12">7,8-dihydro-6-hydroxymethylpterin-pyrophosphokinase</fullName>
    </alternativeName>
</protein>
<dbReference type="RefSeq" id="WP_304145711.1">
    <property type="nucleotide sequence ID" value="NZ_JAOAIE010000059.1"/>
</dbReference>
<keyword evidence="5 14" id="KW-0808">Transferase</keyword>
<keyword evidence="8" id="KW-0067">ATP-binding</keyword>
<feature type="domain" description="7,8-dihydro-6-hydroxymethylpterin-pyrophosphokinase" evidence="13">
    <location>
        <begin position="92"/>
        <end position="103"/>
    </location>
</feature>
<dbReference type="InterPro" id="IPR035907">
    <property type="entry name" value="Hppk_sf"/>
</dbReference>
<proteinExistence type="inferred from homology"/>
<dbReference type="GO" id="GO:0016301">
    <property type="term" value="F:kinase activity"/>
    <property type="evidence" value="ECO:0007669"/>
    <property type="project" value="UniProtKB-KW"/>
</dbReference>
<evidence type="ECO:0000256" key="12">
    <source>
        <dbReference type="ARBA" id="ARBA00033413"/>
    </source>
</evidence>
<keyword evidence="6" id="KW-0547">Nucleotide-binding</keyword>
<name>A0A7V2ZIQ5_9BACT</name>
<reference evidence="14" key="1">
    <citation type="journal article" date="2020" name="mSystems">
        <title>Genome- and Community-Level Interaction Insights into Carbon Utilization and Element Cycling Functions of Hydrothermarchaeota in Hydrothermal Sediment.</title>
        <authorList>
            <person name="Zhou Z."/>
            <person name="Liu Y."/>
            <person name="Xu W."/>
            <person name="Pan J."/>
            <person name="Luo Z.H."/>
            <person name="Li M."/>
        </authorList>
    </citation>
    <scope>NUCLEOTIDE SEQUENCE [LARGE SCALE GENOMIC DNA]</scope>
    <source>
        <strain evidence="14">SpSt-479</strain>
    </source>
</reference>
<organism evidence="14">
    <name type="scientific">Ignavibacterium album</name>
    <dbReference type="NCBI Taxonomy" id="591197"/>
    <lineage>
        <taxon>Bacteria</taxon>
        <taxon>Pseudomonadati</taxon>
        <taxon>Ignavibacteriota</taxon>
        <taxon>Ignavibacteria</taxon>
        <taxon>Ignavibacteriales</taxon>
        <taxon>Ignavibacteriaceae</taxon>
        <taxon>Ignavibacterium</taxon>
    </lineage>
</organism>
<dbReference type="UniPathway" id="UPA00077">
    <property type="reaction ID" value="UER00155"/>
</dbReference>
<evidence type="ECO:0000256" key="3">
    <source>
        <dbReference type="ARBA" id="ARBA00013253"/>
    </source>
</evidence>
<evidence type="ECO:0000256" key="5">
    <source>
        <dbReference type="ARBA" id="ARBA00022679"/>
    </source>
</evidence>
<comment type="caution">
    <text evidence="14">The sequence shown here is derived from an EMBL/GenBank/DDBJ whole genome shotgun (WGS) entry which is preliminary data.</text>
</comment>
<dbReference type="Gene3D" id="3.30.70.560">
    <property type="entry name" value="7,8-Dihydro-6-hydroxymethylpterin-pyrophosphokinase HPPK"/>
    <property type="match status" value="1"/>
</dbReference>
<dbReference type="GO" id="GO:0003848">
    <property type="term" value="F:2-amino-4-hydroxy-6-hydroxymethyldihydropteridine diphosphokinase activity"/>
    <property type="evidence" value="ECO:0007669"/>
    <property type="project" value="UniProtKB-EC"/>
</dbReference>
<dbReference type="EC" id="2.7.6.3" evidence="3"/>
<evidence type="ECO:0000256" key="6">
    <source>
        <dbReference type="ARBA" id="ARBA00022741"/>
    </source>
</evidence>
<dbReference type="InterPro" id="IPR000550">
    <property type="entry name" value="Hppk"/>
</dbReference>
<dbReference type="GO" id="GO:0005524">
    <property type="term" value="F:ATP binding"/>
    <property type="evidence" value="ECO:0007669"/>
    <property type="project" value="UniProtKB-KW"/>
</dbReference>
<evidence type="ECO:0000256" key="1">
    <source>
        <dbReference type="ARBA" id="ARBA00005051"/>
    </source>
</evidence>
<evidence type="ECO:0000256" key="7">
    <source>
        <dbReference type="ARBA" id="ARBA00022777"/>
    </source>
</evidence>
<comment type="function">
    <text evidence="10">Catalyzes the transfer of pyrophosphate from adenosine triphosphate (ATP) to 6-hydroxymethyl-7,8-dihydropterin, an enzymatic step in folate biosynthesis pathway.</text>
</comment>
<dbReference type="EMBL" id="DSUJ01000008">
    <property type="protein sequence ID" value="HFI90563.1"/>
    <property type="molecule type" value="Genomic_DNA"/>
</dbReference>
<evidence type="ECO:0000256" key="2">
    <source>
        <dbReference type="ARBA" id="ARBA00005810"/>
    </source>
</evidence>
<dbReference type="AlphaFoldDB" id="A0A7V2ZIQ5"/>
<keyword evidence="7 14" id="KW-0418">Kinase</keyword>
<evidence type="ECO:0000313" key="14">
    <source>
        <dbReference type="EMBL" id="HFI90563.1"/>
    </source>
</evidence>
<evidence type="ECO:0000256" key="10">
    <source>
        <dbReference type="ARBA" id="ARBA00029409"/>
    </source>
</evidence>
<comment type="pathway">
    <text evidence="1">Cofactor biosynthesis; tetrahydrofolate biosynthesis; 2-amino-4-hydroxy-6-hydroxymethyl-7,8-dihydropteridine diphosphate from 7,8-dihydroneopterin triphosphate: step 4/4.</text>
</comment>
<dbReference type="CDD" id="cd00483">
    <property type="entry name" value="HPPK"/>
    <property type="match status" value="1"/>
</dbReference>